<dbReference type="InterPro" id="IPR046373">
    <property type="entry name" value="Acyl-CoA_Oxase/DH_mid-dom_sf"/>
</dbReference>
<name>A0ABY8VKI5_9CORY</name>
<dbReference type="PANTHER" id="PTHR43884:SF12">
    <property type="entry name" value="ISOVALERYL-COA DEHYDROGENASE, MITOCHONDRIAL-RELATED"/>
    <property type="match status" value="1"/>
</dbReference>
<keyword evidence="2" id="KW-1185">Reference proteome</keyword>
<accession>A0ABY8VKI5</accession>
<dbReference type="EMBL" id="CP126970">
    <property type="protein sequence ID" value="WIM69592.1"/>
    <property type="molecule type" value="Genomic_DNA"/>
</dbReference>
<dbReference type="EC" id="1.-.-.-" evidence="1"/>
<keyword evidence="1" id="KW-0560">Oxidoreductase</keyword>
<gene>
    <name evidence="1" type="ORF">QP029_10110</name>
</gene>
<protein>
    <submittedName>
        <fullName evidence="1">Acyl-CoA dehydrogenase family protein</fullName>
        <ecNumber evidence="1">1.-.-.-</ecNumber>
    </submittedName>
</protein>
<dbReference type="RefSeq" id="WP_284874186.1">
    <property type="nucleotide sequence ID" value="NZ_CP126970.1"/>
</dbReference>
<evidence type="ECO:0000313" key="2">
    <source>
        <dbReference type="Proteomes" id="UP001238805"/>
    </source>
</evidence>
<organism evidence="1 2">
    <name type="scientific">Corynebacterium suedekumii</name>
    <dbReference type="NCBI Taxonomy" id="3049801"/>
    <lineage>
        <taxon>Bacteria</taxon>
        <taxon>Bacillati</taxon>
        <taxon>Actinomycetota</taxon>
        <taxon>Actinomycetes</taxon>
        <taxon>Mycobacteriales</taxon>
        <taxon>Corynebacteriaceae</taxon>
        <taxon>Corynebacterium</taxon>
    </lineage>
</organism>
<dbReference type="SUPFAM" id="SSF56645">
    <property type="entry name" value="Acyl-CoA dehydrogenase NM domain-like"/>
    <property type="match status" value="1"/>
</dbReference>
<dbReference type="Proteomes" id="UP001238805">
    <property type="component" value="Chromosome"/>
</dbReference>
<proteinExistence type="predicted"/>
<dbReference type="PANTHER" id="PTHR43884">
    <property type="entry name" value="ACYL-COA DEHYDROGENASE"/>
    <property type="match status" value="1"/>
</dbReference>
<sequence>MSAPTTPTLESLTGGRLILDEPVLATIAERAKAVDKNEIPARYGIELLGEQDLITRDSLLDTARQIREIARIDLSVAFGLWAHTMVISYLETAGTAYADQLLPTLRSGRRPGVTGMAPAFKEAAGAGSIDLTAREVDGGVVIDGKLAWASNLADDAVIVTAARTGAGERLLVVIDGDAEGVTLGTPFALLGLNATSSASITLDGVTVPDAQILSRDLDGFIAAVRPGFVIMQTSECLGVAEAAIEAAGQRLKGLNEVLADDVAAVRERIAELIATQEDLARRIDAGEQVTKVSLLELRLGAAEAAVDAAGLEVRVAGGAGYAQSSPASRRFREAAFIPVQSPSETQLKWELQQARKQEG</sequence>
<evidence type="ECO:0000313" key="1">
    <source>
        <dbReference type="EMBL" id="WIM69592.1"/>
    </source>
</evidence>
<dbReference type="InterPro" id="IPR009100">
    <property type="entry name" value="AcylCoA_DH/oxidase_NM_dom_sf"/>
</dbReference>
<dbReference type="Gene3D" id="1.20.140.10">
    <property type="entry name" value="Butyryl-CoA Dehydrogenase, subunit A, domain 3"/>
    <property type="match status" value="1"/>
</dbReference>
<dbReference type="InterPro" id="IPR036250">
    <property type="entry name" value="AcylCo_DH-like_C"/>
</dbReference>
<reference evidence="1 2" key="1">
    <citation type="submission" date="2023-05" db="EMBL/GenBank/DDBJ databases">
        <title>Corynebacterium suedekumii sp. nov. and Corynebacterium breve sp. nov. isolated from raw cow's milk.</title>
        <authorList>
            <person name="Baer M.K."/>
            <person name="Mehl L."/>
            <person name="Hellmuth R."/>
            <person name="Marke G."/>
            <person name="Lipski A."/>
        </authorList>
    </citation>
    <scope>NUCLEOTIDE SEQUENCE [LARGE SCALE GENOMIC DNA]</scope>
    <source>
        <strain evidence="1 2">LM112</strain>
    </source>
</reference>
<dbReference type="Gene3D" id="2.40.110.10">
    <property type="entry name" value="Butyryl-CoA Dehydrogenase, subunit A, domain 2"/>
    <property type="match status" value="1"/>
</dbReference>
<dbReference type="SUPFAM" id="SSF47203">
    <property type="entry name" value="Acyl-CoA dehydrogenase C-terminal domain-like"/>
    <property type="match status" value="1"/>
</dbReference>
<dbReference type="GO" id="GO:0016491">
    <property type="term" value="F:oxidoreductase activity"/>
    <property type="evidence" value="ECO:0007669"/>
    <property type="project" value="UniProtKB-KW"/>
</dbReference>